<dbReference type="GO" id="GO:0008379">
    <property type="term" value="F:thioredoxin peroxidase activity"/>
    <property type="evidence" value="ECO:0007669"/>
    <property type="project" value="TreeGrafter"/>
</dbReference>
<evidence type="ECO:0000256" key="1">
    <source>
        <dbReference type="ARBA" id="ARBA00003330"/>
    </source>
</evidence>
<sequence length="153" mass="16611">MAIGIGDTAPDFCLESSSGGSVRLSDLRGKPVVLFFYPKDDTPGCTAEACGFRDEHDRFKQMDAEVLGISADSLDNHRRFAARHGLTTPLLSDPDNQVRKAFGVPNTLFLLPGRVTYVLDTEGVVRLVFNAMLDASGHVREARACLEAMAARP</sequence>
<dbReference type="Pfam" id="PF00578">
    <property type="entry name" value="AhpC-TSA"/>
    <property type="match status" value="1"/>
</dbReference>
<reference evidence="15 16" key="1">
    <citation type="journal article" date="2019" name="mSystems">
        <title>Life at home and on the roam: Genomic adaptions reflect the dual lifestyle of an intracellular, facultative symbiont.</title>
        <authorList>
            <person name="Burgsdorf I."/>
        </authorList>
    </citation>
    <scope>NUCLEOTIDE SEQUENCE [LARGE SCALE GENOMIC DNA]</scope>
    <source>
        <strain evidence="15">277cV</strain>
    </source>
</reference>
<evidence type="ECO:0000256" key="12">
    <source>
        <dbReference type="ARBA" id="ARBA00049091"/>
    </source>
</evidence>
<comment type="similarity">
    <text evidence="10">Belongs to the peroxiredoxin family. BCP/PrxQ subfamily.</text>
</comment>
<dbReference type="EMBL" id="SRMO01000033">
    <property type="protein sequence ID" value="TGG94597.1"/>
    <property type="molecule type" value="Genomic_DNA"/>
</dbReference>
<evidence type="ECO:0000256" key="11">
    <source>
        <dbReference type="ARBA" id="ARBA00041373"/>
    </source>
</evidence>
<name>A0A524RQ85_9CHRO</name>
<keyword evidence="6" id="KW-0560">Oxidoreductase</keyword>
<dbReference type="AlphaFoldDB" id="A0A524RQ85"/>
<comment type="caution">
    <text evidence="15">The sequence shown here is derived from an EMBL/GenBank/DDBJ whole genome shotgun (WGS) entry which is preliminary data.</text>
</comment>
<keyword evidence="8" id="KW-0676">Redox-active center</keyword>
<dbReference type="PANTHER" id="PTHR42801">
    <property type="entry name" value="THIOREDOXIN-DEPENDENT PEROXIDE REDUCTASE"/>
    <property type="match status" value="1"/>
</dbReference>
<dbReference type="GO" id="GO:0005737">
    <property type="term" value="C:cytoplasm"/>
    <property type="evidence" value="ECO:0007669"/>
    <property type="project" value="TreeGrafter"/>
</dbReference>
<dbReference type="InterPro" id="IPR000866">
    <property type="entry name" value="AhpC/TSA"/>
</dbReference>
<comment type="subunit">
    <text evidence="2">Monomer.</text>
</comment>
<organism evidence="15 16">
    <name type="scientific">Aphanocapsa feldmannii 277cV</name>
    <dbReference type="NCBI Taxonomy" id="2507553"/>
    <lineage>
        <taxon>Bacteria</taxon>
        <taxon>Bacillati</taxon>
        <taxon>Cyanobacteriota</taxon>
        <taxon>Cyanophyceae</taxon>
        <taxon>Oscillatoriophycideae</taxon>
        <taxon>Chroococcales</taxon>
        <taxon>Microcystaceae</taxon>
        <taxon>Aphanocapsa</taxon>
    </lineage>
</organism>
<evidence type="ECO:0000259" key="14">
    <source>
        <dbReference type="PROSITE" id="PS51352"/>
    </source>
</evidence>
<evidence type="ECO:0000256" key="7">
    <source>
        <dbReference type="ARBA" id="ARBA00023157"/>
    </source>
</evidence>
<dbReference type="PIRSF" id="PIRSF000239">
    <property type="entry name" value="AHPC"/>
    <property type="match status" value="1"/>
</dbReference>
<dbReference type="SUPFAM" id="SSF52833">
    <property type="entry name" value="Thioredoxin-like"/>
    <property type="match status" value="1"/>
</dbReference>
<evidence type="ECO:0000313" key="16">
    <source>
        <dbReference type="Proteomes" id="UP000317990"/>
    </source>
</evidence>
<dbReference type="InterPro" id="IPR013766">
    <property type="entry name" value="Thioredoxin_domain"/>
</dbReference>
<feature type="active site" description="Cysteine sulfenic acid (-SOH) intermediate; for peroxidase activity" evidence="13">
    <location>
        <position position="45"/>
    </location>
</feature>
<evidence type="ECO:0000256" key="5">
    <source>
        <dbReference type="ARBA" id="ARBA00022862"/>
    </source>
</evidence>
<evidence type="ECO:0000256" key="3">
    <source>
        <dbReference type="ARBA" id="ARBA00013017"/>
    </source>
</evidence>
<proteinExistence type="inferred from homology"/>
<dbReference type="InterPro" id="IPR036249">
    <property type="entry name" value="Thioredoxin-like_sf"/>
</dbReference>
<dbReference type="PROSITE" id="PS51352">
    <property type="entry name" value="THIOREDOXIN_2"/>
    <property type="match status" value="1"/>
</dbReference>
<comment type="catalytic activity">
    <reaction evidence="12">
        <text>a hydroperoxide + [thioredoxin]-dithiol = an alcohol + [thioredoxin]-disulfide + H2O</text>
        <dbReference type="Rhea" id="RHEA:62620"/>
        <dbReference type="Rhea" id="RHEA-COMP:10698"/>
        <dbReference type="Rhea" id="RHEA-COMP:10700"/>
        <dbReference type="ChEBI" id="CHEBI:15377"/>
        <dbReference type="ChEBI" id="CHEBI:29950"/>
        <dbReference type="ChEBI" id="CHEBI:30879"/>
        <dbReference type="ChEBI" id="CHEBI:35924"/>
        <dbReference type="ChEBI" id="CHEBI:50058"/>
        <dbReference type="EC" id="1.11.1.24"/>
    </reaction>
</comment>
<accession>A0A524RQ85</accession>
<dbReference type="CDD" id="cd03017">
    <property type="entry name" value="PRX_BCP"/>
    <property type="match status" value="1"/>
</dbReference>
<dbReference type="GO" id="GO:0045454">
    <property type="term" value="P:cell redox homeostasis"/>
    <property type="evidence" value="ECO:0007669"/>
    <property type="project" value="TreeGrafter"/>
</dbReference>
<feature type="domain" description="Thioredoxin" evidence="14">
    <location>
        <begin position="3"/>
        <end position="151"/>
    </location>
</feature>
<dbReference type="EC" id="1.11.1.24" evidence="3"/>
<dbReference type="PANTHER" id="PTHR42801:SF4">
    <property type="entry name" value="AHPC_TSA FAMILY PROTEIN"/>
    <property type="match status" value="1"/>
</dbReference>
<comment type="function">
    <text evidence="1">Thiol-specific peroxidase that catalyzes the reduction of hydrogen peroxide and organic hydroperoxides to water and alcohols, respectively. Plays a role in cell protection against oxidative stress by detoxifying peroxides and as sensor of hydrogen peroxide-mediated signaling events.</text>
</comment>
<evidence type="ECO:0000256" key="8">
    <source>
        <dbReference type="ARBA" id="ARBA00023284"/>
    </source>
</evidence>
<gene>
    <name evidence="15" type="ORF">ERJ67_02155</name>
</gene>
<keyword evidence="7" id="KW-1015">Disulfide bond</keyword>
<keyword evidence="5" id="KW-0049">Antioxidant</keyword>
<evidence type="ECO:0000256" key="10">
    <source>
        <dbReference type="ARBA" id="ARBA00038489"/>
    </source>
</evidence>
<evidence type="ECO:0000256" key="2">
    <source>
        <dbReference type="ARBA" id="ARBA00011245"/>
    </source>
</evidence>
<evidence type="ECO:0000313" key="15">
    <source>
        <dbReference type="EMBL" id="TGG94597.1"/>
    </source>
</evidence>
<dbReference type="InterPro" id="IPR024706">
    <property type="entry name" value="Peroxiredoxin_AhpC-typ"/>
</dbReference>
<evidence type="ECO:0000256" key="6">
    <source>
        <dbReference type="ARBA" id="ARBA00023002"/>
    </source>
</evidence>
<dbReference type="FunFam" id="3.40.30.10:FF:000007">
    <property type="entry name" value="Thioredoxin-dependent thiol peroxidase"/>
    <property type="match status" value="1"/>
</dbReference>
<dbReference type="GO" id="GO:0034599">
    <property type="term" value="P:cellular response to oxidative stress"/>
    <property type="evidence" value="ECO:0007669"/>
    <property type="project" value="TreeGrafter"/>
</dbReference>
<dbReference type="Gene3D" id="3.40.30.10">
    <property type="entry name" value="Glutaredoxin"/>
    <property type="match status" value="1"/>
</dbReference>
<dbReference type="Proteomes" id="UP000317990">
    <property type="component" value="Unassembled WGS sequence"/>
</dbReference>
<evidence type="ECO:0000256" key="13">
    <source>
        <dbReference type="PIRSR" id="PIRSR000239-1"/>
    </source>
</evidence>
<protein>
    <recommendedName>
        <fullName evidence="3">thioredoxin-dependent peroxiredoxin</fullName>
        <ecNumber evidence="3">1.11.1.24</ecNumber>
    </recommendedName>
    <alternativeName>
        <fullName evidence="11">Bacterioferritin comigratory protein</fullName>
    </alternativeName>
    <alternativeName>
        <fullName evidence="9">Thioredoxin peroxidase</fullName>
    </alternativeName>
</protein>
<dbReference type="InterPro" id="IPR050924">
    <property type="entry name" value="Peroxiredoxin_BCP/PrxQ"/>
</dbReference>
<keyword evidence="4" id="KW-0575">Peroxidase</keyword>
<evidence type="ECO:0000256" key="9">
    <source>
        <dbReference type="ARBA" id="ARBA00032824"/>
    </source>
</evidence>
<evidence type="ECO:0000256" key="4">
    <source>
        <dbReference type="ARBA" id="ARBA00022559"/>
    </source>
</evidence>